<reference evidence="1" key="1">
    <citation type="submission" date="2014-09" db="EMBL/GenBank/DDBJ databases">
        <authorList>
            <person name="Magalhaes I.L.F."/>
            <person name="Oliveira U."/>
            <person name="Santos F.R."/>
            <person name="Vidigal T.H.D.A."/>
            <person name="Brescovit A.D."/>
            <person name="Santos A.J."/>
        </authorList>
    </citation>
    <scope>NUCLEOTIDE SEQUENCE</scope>
    <source>
        <tissue evidence="1">Shoot tissue taken approximately 20 cm above the soil surface</tissue>
    </source>
</reference>
<dbReference type="AlphaFoldDB" id="A0A0A8YUG0"/>
<reference evidence="1" key="2">
    <citation type="journal article" date="2015" name="Data Brief">
        <title>Shoot transcriptome of the giant reed, Arundo donax.</title>
        <authorList>
            <person name="Barrero R.A."/>
            <person name="Guerrero F.D."/>
            <person name="Moolhuijzen P."/>
            <person name="Goolsby J.A."/>
            <person name="Tidwell J."/>
            <person name="Bellgard S.E."/>
            <person name="Bellgard M.I."/>
        </authorList>
    </citation>
    <scope>NUCLEOTIDE SEQUENCE</scope>
    <source>
        <tissue evidence="1">Shoot tissue taken approximately 20 cm above the soil surface</tissue>
    </source>
</reference>
<protein>
    <submittedName>
        <fullName evidence="1">Uncharacterized protein</fullName>
    </submittedName>
</protein>
<organism evidence="1">
    <name type="scientific">Arundo donax</name>
    <name type="common">Giant reed</name>
    <name type="synonym">Donax arundinaceus</name>
    <dbReference type="NCBI Taxonomy" id="35708"/>
    <lineage>
        <taxon>Eukaryota</taxon>
        <taxon>Viridiplantae</taxon>
        <taxon>Streptophyta</taxon>
        <taxon>Embryophyta</taxon>
        <taxon>Tracheophyta</taxon>
        <taxon>Spermatophyta</taxon>
        <taxon>Magnoliopsida</taxon>
        <taxon>Liliopsida</taxon>
        <taxon>Poales</taxon>
        <taxon>Poaceae</taxon>
        <taxon>PACMAD clade</taxon>
        <taxon>Arundinoideae</taxon>
        <taxon>Arundineae</taxon>
        <taxon>Arundo</taxon>
    </lineage>
</organism>
<proteinExistence type="predicted"/>
<dbReference type="EMBL" id="GBRH01267126">
    <property type="protein sequence ID" value="JAD30769.1"/>
    <property type="molecule type" value="Transcribed_RNA"/>
</dbReference>
<evidence type="ECO:0000313" key="1">
    <source>
        <dbReference type="EMBL" id="JAD30769.1"/>
    </source>
</evidence>
<sequence>MVEITIKINSSGKYFFFAVLKHHSITNLYHQTSLICCVHREG</sequence>
<accession>A0A0A8YUG0</accession>
<name>A0A0A8YUG0_ARUDO</name>